<feature type="transmembrane region" description="Helical" evidence="1">
    <location>
        <begin position="164"/>
        <end position="182"/>
    </location>
</feature>
<dbReference type="InterPro" id="IPR043128">
    <property type="entry name" value="Rev_trsase/Diguanyl_cyclase"/>
</dbReference>
<dbReference type="EMBL" id="PZZL01000001">
    <property type="protein sequence ID" value="PTM61581.1"/>
    <property type="molecule type" value="Genomic_DNA"/>
</dbReference>
<dbReference type="PANTHER" id="PTHR44757:SF2">
    <property type="entry name" value="BIOFILM ARCHITECTURE MAINTENANCE PROTEIN MBAA"/>
    <property type="match status" value="1"/>
</dbReference>
<dbReference type="SMART" id="SM00052">
    <property type="entry name" value="EAL"/>
    <property type="match status" value="1"/>
</dbReference>
<feature type="transmembrane region" description="Helical" evidence="1">
    <location>
        <begin position="141"/>
        <end position="159"/>
    </location>
</feature>
<evidence type="ECO:0000259" key="3">
    <source>
        <dbReference type="PROSITE" id="PS50887"/>
    </source>
</evidence>
<feature type="transmembrane region" description="Helical" evidence="1">
    <location>
        <begin position="114"/>
        <end position="135"/>
    </location>
</feature>
<dbReference type="PROSITE" id="PS50887">
    <property type="entry name" value="GGDEF"/>
    <property type="match status" value="1"/>
</dbReference>
<dbReference type="Pfam" id="PF00990">
    <property type="entry name" value="GGDEF"/>
    <property type="match status" value="1"/>
</dbReference>
<dbReference type="NCBIfam" id="TIGR00254">
    <property type="entry name" value="GGDEF"/>
    <property type="match status" value="1"/>
</dbReference>
<dbReference type="CDD" id="cd01949">
    <property type="entry name" value="GGDEF"/>
    <property type="match status" value="1"/>
</dbReference>
<dbReference type="RefSeq" id="WP_245901820.1">
    <property type="nucleotide sequence ID" value="NZ_PZZL01000001.1"/>
</dbReference>
<keyword evidence="1" id="KW-0472">Membrane</keyword>
<dbReference type="PANTHER" id="PTHR44757">
    <property type="entry name" value="DIGUANYLATE CYCLASE DGCP"/>
    <property type="match status" value="1"/>
</dbReference>
<sequence length="671" mass="73632">MSVPGHQTGETVSRTMRERLIEPIARLWGLPDDPDLLHAQHRAFSRQVPLMYVILMTNTWALAATHIAHAPAWITIGVPVVMTLFTGLRIAMWWRQRGGQVTPELARAELSRTLKLAFVISLSFAVWSLSLYGYGTAYTRAHVAFYMAITVISCIFCLMHLRPAGLTVAVIVNGLFVGFFISSGEPTFIASAVNVGLVSLAMLIILNINYNHFTHMVQAQAEAVALGNENFRLANLDSLTDLPNRRAFFARLAEAYDSPAQDRFLAVGILDLDGFKPVNDAFGHGVGDRLLQEVSRRLEAACAPHGIFLARLGGDEFAFLLTSKASEEDCLAWGQEVCDVLSRHFSLAGTVVQISGSLGIATQHHHIHSPQDLMYRADYALYQAKRGQRGSVVMFSEAHNDEIRRHAVIEQALRSADLESELKVLFQPIVDVRTEQAIGFEALARWVSPTLGPVSPGEFIPVAERGGFVSRLTTILLKKALETATAWPAPLRLSFNLSAQDLSSPENLLRITAVIGQSAFDPRRLDLEITETAFAFDPAQVRRSVLQLRDLGCGISIDDFGTGYSSLSRLHSLPLTKLKIDRSFIARIEQDAASHNIVRSLIALSRDMKLDCVIEGVETAGELEVLRELGGVLVQGYFYSPPVEADALAGCLSRFDQTRAATMGEAGLKAS</sequence>
<dbReference type="InterPro" id="IPR029787">
    <property type="entry name" value="Nucleotide_cyclase"/>
</dbReference>
<feature type="transmembrane region" description="Helical" evidence="1">
    <location>
        <begin position="74"/>
        <end position="94"/>
    </location>
</feature>
<gene>
    <name evidence="4" type="ORF">C8P69_101251</name>
</gene>
<evidence type="ECO:0000256" key="1">
    <source>
        <dbReference type="SAM" id="Phobius"/>
    </source>
</evidence>
<evidence type="ECO:0000313" key="4">
    <source>
        <dbReference type="EMBL" id="PTM61581.1"/>
    </source>
</evidence>
<evidence type="ECO:0000259" key="2">
    <source>
        <dbReference type="PROSITE" id="PS50883"/>
    </source>
</evidence>
<dbReference type="InterPro" id="IPR052155">
    <property type="entry name" value="Biofilm_reg_signaling"/>
</dbReference>
<keyword evidence="1" id="KW-1133">Transmembrane helix</keyword>
<dbReference type="Gene3D" id="3.20.20.450">
    <property type="entry name" value="EAL domain"/>
    <property type="match status" value="1"/>
</dbReference>
<evidence type="ECO:0000313" key="5">
    <source>
        <dbReference type="Proteomes" id="UP000241808"/>
    </source>
</evidence>
<dbReference type="SUPFAM" id="SSF141868">
    <property type="entry name" value="EAL domain-like"/>
    <property type="match status" value="1"/>
</dbReference>
<feature type="transmembrane region" description="Helical" evidence="1">
    <location>
        <begin position="50"/>
        <end position="68"/>
    </location>
</feature>
<reference evidence="4 5" key="1">
    <citation type="submission" date="2018-04" db="EMBL/GenBank/DDBJ databases">
        <title>Genomic Encyclopedia of Archaeal and Bacterial Type Strains, Phase II (KMG-II): from individual species to whole genera.</title>
        <authorList>
            <person name="Goeker M."/>
        </authorList>
    </citation>
    <scope>NUCLEOTIDE SEQUENCE [LARGE SCALE GENOMIC DNA]</scope>
    <source>
        <strain evidence="4 5">DSM 25521</strain>
    </source>
</reference>
<feature type="domain" description="GGDEF" evidence="3">
    <location>
        <begin position="263"/>
        <end position="397"/>
    </location>
</feature>
<dbReference type="AlphaFoldDB" id="A0A2T4ZHW6"/>
<dbReference type="Proteomes" id="UP000241808">
    <property type="component" value="Unassembled WGS sequence"/>
</dbReference>
<proteinExistence type="predicted"/>
<dbReference type="SMART" id="SM00267">
    <property type="entry name" value="GGDEF"/>
    <property type="match status" value="1"/>
</dbReference>
<feature type="transmembrane region" description="Helical" evidence="1">
    <location>
        <begin position="188"/>
        <end position="208"/>
    </location>
</feature>
<dbReference type="Gene3D" id="3.30.70.270">
    <property type="match status" value="1"/>
</dbReference>
<dbReference type="PROSITE" id="PS50883">
    <property type="entry name" value="EAL"/>
    <property type="match status" value="1"/>
</dbReference>
<dbReference type="InterPro" id="IPR001633">
    <property type="entry name" value="EAL_dom"/>
</dbReference>
<comment type="caution">
    <text evidence="4">The sequence shown here is derived from an EMBL/GenBank/DDBJ whole genome shotgun (WGS) entry which is preliminary data.</text>
</comment>
<dbReference type="SUPFAM" id="SSF55073">
    <property type="entry name" value="Nucleotide cyclase"/>
    <property type="match status" value="1"/>
</dbReference>
<keyword evidence="1" id="KW-0812">Transmembrane</keyword>
<dbReference type="InterPro" id="IPR035919">
    <property type="entry name" value="EAL_sf"/>
</dbReference>
<protein>
    <submittedName>
        <fullName evidence="4">Diguanylate cyclase/phosphodiesterase</fullName>
    </submittedName>
</protein>
<dbReference type="CDD" id="cd01948">
    <property type="entry name" value="EAL"/>
    <property type="match status" value="1"/>
</dbReference>
<feature type="domain" description="EAL" evidence="2">
    <location>
        <begin position="406"/>
        <end position="656"/>
    </location>
</feature>
<dbReference type="Pfam" id="PF00563">
    <property type="entry name" value="EAL"/>
    <property type="match status" value="1"/>
</dbReference>
<dbReference type="InterPro" id="IPR000160">
    <property type="entry name" value="GGDEF_dom"/>
</dbReference>
<name>A0A2T4ZHW6_9HYPH</name>
<organism evidence="4 5">
    <name type="scientific">Phreatobacter oligotrophus</name>
    <dbReference type="NCBI Taxonomy" id="1122261"/>
    <lineage>
        <taxon>Bacteria</taxon>
        <taxon>Pseudomonadati</taxon>
        <taxon>Pseudomonadota</taxon>
        <taxon>Alphaproteobacteria</taxon>
        <taxon>Hyphomicrobiales</taxon>
        <taxon>Phreatobacteraceae</taxon>
        <taxon>Phreatobacter</taxon>
    </lineage>
</organism>
<keyword evidence="5" id="KW-1185">Reference proteome</keyword>
<accession>A0A2T4ZHW6</accession>